<evidence type="ECO:0000313" key="2">
    <source>
        <dbReference type="EMBL" id="KAA8896753.1"/>
    </source>
</evidence>
<proteinExistence type="predicted"/>
<organism evidence="2 3">
    <name type="scientific">Trichomonascus ciferrii</name>
    <dbReference type="NCBI Taxonomy" id="44093"/>
    <lineage>
        <taxon>Eukaryota</taxon>
        <taxon>Fungi</taxon>
        <taxon>Dikarya</taxon>
        <taxon>Ascomycota</taxon>
        <taxon>Saccharomycotina</taxon>
        <taxon>Dipodascomycetes</taxon>
        <taxon>Dipodascales</taxon>
        <taxon>Trichomonascaceae</taxon>
        <taxon>Trichomonascus</taxon>
        <taxon>Trichomonascus ciferrii complex</taxon>
    </lineage>
</organism>
<dbReference type="EMBL" id="SWFS01000575">
    <property type="protein sequence ID" value="KAA8896753.1"/>
    <property type="molecule type" value="Genomic_DNA"/>
</dbReference>
<dbReference type="VEuPathDB" id="FungiDB:TRICI_006838"/>
<feature type="region of interest" description="Disordered" evidence="1">
    <location>
        <begin position="1"/>
        <end position="92"/>
    </location>
</feature>
<dbReference type="AlphaFoldDB" id="A0A642UCM4"/>
<evidence type="ECO:0000313" key="3">
    <source>
        <dbReference type="Proteomes" id="UP000761534"/>
    </source>
</evidence>
<comment type="caution">
    <text evidence="2">The sequence shown here is derived from an EMBL/GenBank/DDBJ whole genome shotgun (WGS) entry which is preliminary data.</text>
</comment>
<evidence type="ECO:0000256" key="1">
    <source>
        <dbReference type="SAM" id="MobiDB-lite"/>
    </source>
</evidence>
<keyword evidence="3" id="KW-1185">Reference proteome</keyword>
<accession>A0A642UCM4</accession>
<feature type="compositionally biased region" description="Polar residues" evidence="1">
    <location>
        <begin position="1"/>
        <end position="15"/>
    </location>
</feature>
<name>A0A642UCM4_9ASCO</name>
<reference evidence="2" key="1">
    <citation type="journal article" date="2019" name="G3 (Bethesda)">
        <title>Genome Assemblies of Two Rare Opportunistic Yeast Pathogens: Diutina rugosa (syn. Candida rugosa) and Trichomonascus ciferrii (syn. Candida ciferrii).</title>
        <authorList>
            <person name="Mixao V."/>
            <person name="Saus E."/>
            <person name="Hansen A.P."/>
            <person name="Lass-Florl C."/>
            <person name="Gabaldon T."/>
        </authorList>
    </citation>
    <scope>NUCLEOTIDE SEQUENCE</scope>
    <source>
        <strain evidence="2">CBS 4856</strain>
    </source>
</reference>
<protein>
    <submittedName>
        <fullName evidence="2">Uncharacterized protein</fullName>
    </submittedName>
</protein>
<gene>
    <name evidence="2" type="ORF">TRICI_006838</name>
</gene>
<sequence>MNVSSFPQNNPQQMMGNEELSIPLPQSREELSRLYTQRQQQQQQQQPQPQQQVPPLQQQQPQQSPNFQHLQQQQPQQQHGFANPAQSPMNGE</sequence>
<dbReference type="Proteomes" id="UP000761534">
    <property type="component" value="Unassembled WGS sequence"/>
</dbReference>
<feature type="compositionally biased region" description="Low complexity" evidence="1">
    <location>
        <begin position="37"/>
        <end position="78"/>
    </location>
</feature>